<feature type="domain" description="CBS" evidence="12">
    <location>
        <begin position="220"/>
        <end position="279"/>
    </location>
</feature>
<keyword evidence="6 10" id="KW-1133">Transmembrane helix</keyword>
<dbReference type="CDD" id="cd04590">
    <property type="entry name" value="CBS_pair_CorC_HlyC_assoc"/>
    <property type="match status" value="1"/>
</dbReference>
<dbReference type="Gene3D" id="3.30.465.10">
    <property type="match status" value="1"/>
</dbReference>
<evidence type="ECO:0000256" key="10">
    <source>
        <dbReference type="PROSITE-ProRule" id="PRU01193"/>
    </source>
</evidence>
<evidence type="ECO:0000256" key="6">
    <source>
        <dbReference type="ARBA" id="ARBA00022989"/>
    </source>
</evidence>
<dbReference type="AlphaFoldDB" id="A0A9D2UFG4"/>
<dbReference type="InterPro" id="IPR036318">
    <property type="entry name" value="FAD-bd_PCMH-like_sf"/>
</dbReference>
<dbReference type="Proteomes" id="UP000823908">
    <property type="component" value="Unassembled WGS sequence"/>
</dbReference>
<evidence type="ECO:0000259" key="13">
    <source>
        <dbReference type="PROSITE" id="PS51846"/>
    </source>
</evidence>
<keyword evidence="7 9" id="KW-0129">CBS domain</keyword>
<dbReference type="InterPro" id="IPR000644">
    <property type="entry name" value="CBS_dom"/>
</dbReference>
<evidence type="ECO:0000256" key="3">
    <source>
        <dbReference type="ARBA" id="ARBA00022475"/>
    </source>
</evidence>
<proteinExistence type="inferred from homology"/>
<gene>
    <name evidence="14" type="ORF">H9908_06695</name>
</gene>
<dbReference type="InterPro" id="IPR051676">
    <property type="entry name" value="UPF0053_domain"/>
</dbReference>
<feature type="domain" description="CBS" evidence="12">
    <location>
        <begin position="285"/>
        <end position="345"/>
    </location>
</feature>
<keyword evidence="5" id="KW-0677">Repeat</keyword>
<dbReference type="Pfam" id="PF01595">
    <property type="entry name" value="CNNM"/>
    <property type="match status" value="1"/>
</dbReference>
<evidence type="ECO:0000256" key="11">
    <source>
        <dbReference type="SAM" id="MobiDB-lite"/>
    </source>
</evidence>
<dbReference type="Gene3D" id="3.10.580.10">
    <property type="entry name" value="CBS-domain"/>
    <property type="match status" value="1"/>
</dbReference>
<comment type="caution">
    <text evidence="14">The sequence shown here is derived from an EMBL/GenBank/DDBJ whole genome shotgun (WGS) entry which is preliminary data.</text>
</comment>
<dbReference type="FunFam" id="3.10.580.10:FF:000002">
    <property type="entry name" value="Magnesium/cobalt efflux protein CorC"/>
    <property type="match status" value="1"/>
</dbReference>
<dbReference type="GO" id="GO:0005886">
    <property type="term" value="C:plasma membrane"/>
    <property type="evidence" value="ECO:0007669"/>
    <property type="project" value="UniProtKB-SubCell"/>
</dbReference>
<comment type="similarity">
    <text evidence="2">Belongs to the UPF0053 family.</text>
</comment>
<evidence type="ECO:0000256" key="8">
    <source>
        <dbReference type="ARBA" id="ARBA00023136"/>
    </source>
</evidence>
<evidence type="ECO:0000256" key="7">
    <source>
        <dbReference type="ARBA" id="ARBA00023122"/>
    </source>
</evidence>
<evidence type="ECO:0000256" key="4">
    <source>
        <dbReference type="ARBA" id="ARBA00022692"/>
    </source>
</evidence>
<dbReference type="PROSITE" id="PS51371">
    <property type="entry name" value="CBS"/>
    <property type="match status" value="2"/>
</dbReference>
<evidence type="ECO:0000256" key="2">
    <source>
        <dbReference type="ARBA" id="ARBA00006337"/>
    </source>
</evidence>
<dbReference type="SMART" id="SM01091">
    <property type="entry name" value="CorC_HlyC"/>
    <property type="match status" value="1"/>
</dbReference>
<evidence type="ECO:0000256" key="9">
    <source>
        <dbReference type="PROSITE-ProRule" id="PRU00703"/>
    </source>
</evidence>
<keyword evidence="3" id="KW-1003">Cell membrane</keyword>
<dbReference type="InterPro" id="IPR016169">
    <property type="entry name" value="FAD-bd_PCMH_sub2"/>
</dbReference>
<dbReference type="InterPro" id="IPR046342">
    <property type="entry name" value="CBS_dom_sf"/>
</dbReference>
<dbReference type="Pfam" id="PF03471">
    <property type="entry name" value="CorC_HlyC"/>
    <property type="match status" value="1"/>
</dbReference>
<keyword evidence="4 10" id="KW-0812">Transmembrane</keyword>
<protein>
    <submittedName>
        <fullName evidence="14">Hemolysin family protein</fullName>
    </submittedName>
</protein>
<reference evidence="14" key="2">
    <citation type="submission" date="2021-04" db="EMBL/GenBank/DDBJ databases">
        <authorList>
            <person name="Gilroy R."/>
        </authorList>
    </citation>
    <scope>NUCLEOTIDE SEQUENCE</scope>
    <source>
        <strain evidence="14">ChiHjej10B9-4811</strain>
    </source>
</reference>
<dbReference type="SUPFAM" id="SSF56176">
    <property type="entry name" value="FAD-binding/transporter-associated domain-like"/>
    <property type="match status" value="1"/>
</dbReference>
<dbReference type="PANTHER" id="PTHR43099:SF6">
    <property type="entry name" value="UPF0053 PROTEIN RV1842C"/>
    <property type="match status" value="1"/>
</dbReference>
<sequence length="455" mass="49630">MEWLLLLIGFSLILGTGFFVAVEFSLVALDQSKVQQEIDRGDAAGERVLACLKSLSTQLSSCQLGITITTLLTGYTLDSGINALAGDTIASWGLAPSVTSALTLIFSMGIATLLSMIIGELVPKNLAIAEPYHVARVLAPGQLLFTKVMGPIVRTANGSANWILHRFGMEAKEELSAARSPEELSSMVRRSADLGTLDSDTARFVDKTLSFAELTAADVMTPRRKVIMLEDTAPVSDVIELARTTGHSRFPLYREDQDNIVGVVHVKKAVGLPLDKRDTLEAGTLMEDVLQVPETVHLDSLLMQLREGALQLAVVLDEYGGTAGITTLEDLVEEIVGEVSDEHDTNSFDERPLRVGSGDYIFSGLLRPDEVKDYIGTLDVDDDPAYETMGGFMMDHLGRVPETGDVVPVEGGRLRIEKMEQRRVDRIRYIPDALPLERGEAATDESKTARKEARR</sequence>
<dbReference type="PROSITE" id="PS51846">
    <property type="entry name" value="CNNM"/>
    <property type="match status" value="1"/>
</dbReference>
<dbReference type="SUPFAM" id="SSF54631">
    <property type="entry name" value="CBS-domain pair"/>
    <property type="match status" value="1"/>
</dbReference>
<evidence type="ECO:0000256" key="1">
    <source>
        <dbReference type="ARBA" id="ARBA00004651"/>
    </source>
</evidence>
<name>A0A9D2UFG4_9MICC</name>
<dbReference type="PANTHER" id="PTHR43099">
    <property type="entry name" value="UPF0053 PROTEIN YRKA"/>
    <property type="match status" value="1"/>
</dbReference>
<feature type="domain" description="CNNM transmembrane" evidence="13">
    <location>
        <begin position="1"/>
        <end position="201"/>
    </location>
</feature>
<dbReference type="Pfam" id="PF00571">
    <property type="entry name" value="CBS"/>
    <property type="match status" value="2"/>
</dbReference>
<dbReference type="InterPro" id="IPR002550">
    <property type="entry name" value="CNNM"/>
</dbReference>
<keyword evidence="8 10" id="KW-0472">Membrane</keyword>
<reference evidence="14" key="1">
    <citation type="journal article" date="2021" name="PeerJ">
        <title>Extensive microbial diversity within the chicken gut microbiome revealed by metagenomics and culture.</title>
        <authorList>
            <person name="Gilroy R."/>
            <person name="Ravi A."/>
            <person name="Getino M."/>
            <person name="Pursley I."/>
            <person name="Horton D.L."/>
            <person name="Alikhan N.F."/>
            <person name="Baker D."/>
            <person name="Gharbi K."/>
            <person name="Hall N."/>
            <person name="Watson M."/>
            <person name="Adriaenssens E.M."/>
            <person name="Foster-Nyarko E."/>
            <person name="Jarju S."/>
            <person name="Secka A."/>
            <person name="Antonio M."/>
            <person name="Oren A."/>
            <person name="Chaudhuri R.R."/>
            <person name="La Ragione R."/>
            <person name="Hildebrand F."/>
            <person name="Pallen M.J."/>
        </authorList>
    </citation>
    <scope>NUCLEOTIDE SEQUENCE</scope>
    <source>
        <strain evidence="14">ChiHjej10B9-4811</strain>
    </source>
</reference>
<dbReference type="InterPro" id="IPR044751">
    <property type="entry name" value="Ion_transp-like_CBS"/>
</dbReference>
<dbReference type="InterPro" id="IPR005170">
    <property type="entry name" value="Transptr-assoc_dom"/>
</dbReference>
<accession>A0A9D2UFG4</accession>
<evidence type="ECO:0000256" key="5">
    <source>
        <dbReference type="ARBA" id="ARBA00022737"/>
    </source>
</evidence>
<comment type="subcellular location">
    <subcellularLocation>
        <location evidence="1">Cell membrane</location>
        <topology evidence="1">Multi-pass membrane protein</topology>
    </subcellularLocation>
</comment>
<dbReference type="GO" id="GO:0050660">
    <property type="term" value="F:flavin adenine dinucleotide binding"/>
    <property type="evidence" value="ECO:0007669"/>
    <property type="project" value="InterPro"/>
</dbReference>
<feature type="region of interest" description="Disordered" evidence="11">
    <location>
        <begin position="435"/>
        <end position="455"/>
    </location>
</feature>
<organism evidence="14 15">
    <name type="scientific">Candidatus Rothia avistercoris</name>
    <dbReference type="NCBI Taxonomy" id="2840479"/>
    <lineage>
        <taxon>Bacteria</taxon>
        <taxon>Bacillati</taxon>
        <taxon>Actinomycetota</taxon>
        <taxon>Actinomycetes</taxon>
        <taxon>Micrococcales</taxon>
        <taxon>Micrococcaceae</taxon>
        <taxon>Rothia</taxon>
    </lineage>
</organism>
<evidence type="ECO:0000259" key="12">
    <source>
        <dbReference type="PROSITE" id="PS51371"/>
    </source>
</evidence>
<evidence type="ECO:0000313" key="14">
    <source>
        <dbReference type="EMBL" id="HJD51535.1"/>
    </source>
</evidence>
<evidence type="ECO:0000313" key="15">
    <source>
        <dbReference type="Proteomes" id="UP000823908"/>
    </source>
</evidence>
<dbReference type="EMBL" id="DWUS01000155">
    <property type="protein sequence ID" value="HJD51535.1"/>
    <property type="molecule type" value="Genomic_DNA"/>
</dbReference>